<organism evidence="2 3">
    <name type="scientific">Paraphoma chrysanthemicola</name>
    <dbReference type="NCBI Taxonomy" id="798071"/>
    <lineage>
        <taxon>Eukaryota</taxon>
        <taxon>Fungi</taxon>
        <taxon>Dikarya</taxon>
        <taxon>Ascomycota</taxon>
        <taxon>Pezizomycotina</taxon>
        <taxon>Dothideomycetes</taxon>
        <taxon>Pleosporomycetidae</taxon>
        <taxon>Pleosporales</taxon>
        <taxon>Pleosporineae</taxon>
        <taxon>Phaeosphaeriaceae</taxon>
        <taxon>Paraphoma</taxon>
    </lineage>
</organism>
<dbReference type="EMBL" id="JAGMVJ010000018">
    <property type="protein sequence ID" value="KAH7077255.1"/>
    <property type="molecule type" value="Genomic_DNA"/>
</dbReference>
<feature type="compositionally biased region" description="Low complexity" evidence="1">
    <location>
        <begin position="25"/>
        <end position="46"/>
    </location>
</feature>
<dbReference type="OrthoDB" id="3691136at2759"/>
<feature type="region of interest" description="Disordered" evidence="1">
    <location>
        <begin position="1"/>
        <end position="94"/>
    </location>
</feature>
<evidence type="ECO:0000256" key="1">
    <source>
        <dbReference type="SAM" id="MobiDB-lite"/>
    </source>
</evidence>
<feature type="compositionally biased region" description="Basic and acidic residues" evidence="1">
    <location>
        <begin position="281"/>
        <end position="301"/>
    </location>
</feature>
<evidence type="ECO:0000313" key="3">
    <source>
        <dbReference type="Proteomes" id="UP000813461"/>
    </source>
</evidence>
<protein>
    <submittedName>
        <fullName evidence="2">Uncharacterized protein</fullName>
    </submittedName>
</protein>
<keyword evidence="3" id="KW-1185">Reference proteome</keyword>
<feature type="region of interest" description="Disordered" evidence="1">
    <location>
        <begin position="248"/>
        <end position="389"/>
    </location>
</feature>
<reference evidence="2" key="1">
    <citation type="journal article" date="2021" name="Nat. Commun.">
        <title>Genetic determinants of endophytism in the Arabidopsis root mycobiome.</title>
        <authorList>
            <person name="Mesny F."/>
            <person name="Miyauchi S."/>
            <person name="Thiergart T."/>
            <person name="Pickel B."/>
            <person name="Atanasova L."/>
            <person name="Karlsson M."/>
            <person name="Huettel B."/>
            <person name="Barry K.W."/>
            <person name="Haridas S."/>
            <person name="Chen C."/>
            <person name="Bauer D."/>
            <person name="Andreopoulos W."/>
            <person name="Pangilinan J."/>
            <person name="LaButti K."/>
            <person name="Riley R."/>
            <person name="Lipzen A."/>
            <person name="Clum A."/>
            <person name="Drula E."/>
            <person name="Henrissat B."/>
            <person name="Kohler A."/>
            <person name="Grigoriev I.V."/>
            <person name="Martin F.M."/>
            <person name="Hacquard S."/>
        </authorList>
    </citation>
    <scope>NUCLEOTIDE SEQUENCE</scope>
    <source>
        <strain evidence="2">MPI-SDFR-AT-0120</strain>
    </source>
</reference>
<feature type="compositionally biased region" description="Basic and acidic residues" evidence="1">
    <location>
        <begin position="258"/>
        <end position="267"/>
    </location>
</feature>
<dbReference type="Proteomes" id="UP000813461">
    <property type="component" value="Unassembled WGS sequence"/>
</dbReference>
<dbReference type="AlphaFoldDB" id="A0A8K0R015"/>
<gene>
    <name evidence="2" type="ORF">FB567DRAFT_534875</name>
</gene>
<proteinExistence type="predicted"/>
<evidence type="ECO:0000313" key="2">
    <source>
        <dbReference type="EMBL" id="KAH7077255.1"/>
    </source>
</evidence>
<feature type="compositionally biased region" description="Acidic residues" evidence="1">
    <location>
        <begin position="308"/>
        <end position="319"/>
    </location>
</feature>
<accession>A0A8K0R015</accession>
<feature type="compositionally biased region" description="Pro residues" evidence="1">
    <location>
        <begin position="13"/>
        <end position="23"/>
    </location>
</feature>
<feature type="compositionally biased region" description="Acidic residues" evidence="1">
    <location>
        <begin position="465"/>
        <end position="478"/>
    </location>
</feature>
<feature type="compositionally biased region" description="Basic residues" evidence="1">
    <location>
        <begin position="268"/>
        <end position="280"/>
    </location>
</feature>
<feature type="compositionally biased region" description="Basic and acidic residues" evidence="1">
    <location>
        <begin position="354"/>
        <end position="373"/>
    </location>
</feature>
<sequence length="478" mass="53434">MAAPNTAAGANLPPRPSNPPRPNHPTRSNIPNRPNAPNRPKAANHATMPRRPNVPSHPNLPGKKARNRSLQKSLSYTSRLRSAGPMSSDPDTERIRARLTTSGTAAEIVEEAYRVCRLNTSLRRDLDEATDQLFSPMSKDDDSARIKNRLGDGATVKQVAEEAYRVCRINAYLRKNKDEVQAELRVLKKRSAITEDVLQELRPEAAATRKVLDRAWKLIASRKIKIPDDLAAAYAALNAKDEYDWQPRKGAKASKRLTKQEEDEKRRELQRKKSGKKDKGKAKEPEEIKFLLHTHEGKTYDLRVPLADQDEIDDEDEEDTKSIRSEPGDTADGVAIADNVAAGKKRKNNSTPDQKSKMPKIDTDHDLKDKEPISPDIPLAPPKPTNPFATIKCKDQPAMGALPKKAKLDVSESMSSDPDFWKSKIHLSATECWEEGIKLSAPPFPFKQSWDPASEGMQERATKVEDEDADFEEGEIKE</sequence>
<comment type="caution">
    <text evidence="2">The sequence shown here is derived from an EMBL/GenBank/DDBJ whole genome shotgun (WGS) entry which is preliminary data.</text>
</comment>
<feature type="compositionally biased region" description="Polar residues" evidence="1">
    <location>
        <begin position="70"/>
        <end position="80"/>
    </location>
</feature>
<feature type="region of interest" description="Disordered" evidence="1">
    <location>
        <begin position="444"/>
        <end position="478"/>
    </location>
</feature>
<name>A0A8K0R015_9PLEO</name>